<dbReference type="KEGG" id="ure:UREG_03126"/>
<keyword evidence="3" id="KW-1185">Reference proteome</keyword>
<proteinExistence type="predicted"/>
<protein>
    <recommendedName>
        <fullName evidence="1">SnoaL-like domain-containing protein</fullName>
    </recommendedName>
</protein>
<dbReference type="InterPro" id="IPR037401">
    <property type="entry name" value="SnoaL-like"/>
</dbReference>
<organism evidence="2 3">
    <name type="scientific">Uncinocarpus reesii (strain UAMH 1704)</name>
    <dbReference type="NCBI Taxonomy" id="336963"/>
    <lineage>
        <taxon>Eukaryota</taxon>
        <taxon>Fungi</taxon>
        <taxon>Dikarya</taxon>
        <taxon>Ascomycota</taxon>
        <taxon>Pezizomycotina</taxon>
        <taxon>Eurotiomycetes</taxon>
        <taxon>Eurotiomycetidae</taxon>
        <taxon>Onygenales</taxon>
        <taxon>Onygenaceae</taxon>
        <taxon>Uncinocarpus</taxon>
    </lineage>
</organism>
<evidence type="ECO:0000313" key="3">
    <source>
        <dbReference type="Proteomes" id="UP000002058"/>
    </source>
</evidence>
<dbReference type="HOGENOM" id="CLU_1866633_0_0_1"/>
<dbReference type="InterPro" id="IPR032710">
    <property type="entry name" value="NTF2-like_dom_sf"/>
</dbReference>
<evidence type="ECO:0000259" key="1">
    <source>
        <dbReference type="Pfam" id="PF12680"/>
    </source>
</evidence>
<dbReference type="Gene3D" id="3.10.450.50">
    <property type="match status" value="1"/>
</dbReference>
<evidence type="ECO:0000313" key="2">
    <source>
        <dbReference type="EMBL" id="EEP78281.1"/>
    </source>
</evidence>
<name>C4JP67_UNCRE</name>
<sequence>MTPEQWVRNYAHAWETRNTYEIVSLFTPDASYYSYVFDEPHVGHNAIQLYWETAAGQQREIKVRMAKPIVSSDGEEGTNRAAVEWWTTMVDPEKGPVSVTGVMLVKFTVEGLCWELWEYWELQDGMREPPEGWGGID</sequence>
<dbReference type="EMBL" id="CH476616">
    <property type="protein sequence ID" value="EEP78281.1"/>
    <property type="molecule type" value="Genomic_DNA"/>
</dbReference>
<reference evidence="3" key="1">
    <citation type="journal article" date="2009" name="Genome Res.">
        <title>Comparative genomic analyses of the human fungal pathogens Coccidioides and their relatives.</title>
        <authorList>
            <person name="Sharpton T.J."/>
            <person name="Stajich J.E."/>
            <person name="Rounsley S.D."/>
            <person name="Gardner M.J."/>
            <person name="Wortman J.R."/>
            <person name="Jordar V.S."/>
            <person name="Maiti R."/>
            <person name="Kodira C.D."/>
            <person name="Neafsey D.E."/>
            <person name="Zeng Q."/>
            <person name="Hung C.-Y."/>
            <person name="McMahan C."/>
            <person name="Muszewska A."/>
            <person name="Grynberg M."/>
            <person name="Mandel M.A."/>
            <person name="Kellner E.M."/>
            <person name="Barker B.M."/>
            <person name="Galgiani J.N."/>
            <person name="Orbach M.J."/>
            <person name="Kirkland T.N."/>
            <person name="Cole G.T."/>
            <person name="Henn M.R."/>
            <person name="Birren B.W."/>
            <person name="Taylor J.W."/>
        </authorList>
    </citation>
    <scope>NUCLEOTIDE SEQUENCE [LARGE SCALE GENOMIC DNA]</scope>
    <source>
        <strain evidence="3">UAMH 1704</strain>
    </source>
</reference>
<gene>
    <name evidence="2" type="ORF">UREG_03126</name>
</gene>
<dbReference type="Proteomes" id="UP000002058">
    <property type="component" value="Unassembled WGS sequence"/>
</dbReference>
<dbReference type="AlphaFoldDB" id="C4JP67"/>
<feature type="domain" description="SnoaL-like" evidence="1">
    <location>
        <begin position="7"/>
        <end position="114"/>
    </location>
</feature>
<dbReference type="InParanoid" id="C4JP67"/>
<dbReference type="SUPFAM" id="SSF54427">
    <property type="entry name" value="NTF2-like"/>
    <property type="match status" value="1"/>
</dbReference>
<dbReference type="GeneID" id="8437757"/>
<dbReference type="RefSeq" id="XP_002543610.1">
    <property type="nucleotide sequence ID" value="XM_002543564.1"/>
</dbReference>
<dbReference type="Pfam" id="PF12680">
    <property type="entry name" value="SnoaL_2"/>
    <property type="match status" value="1"/>
</dbReference>
<dbReference type="OrthoDB" id="10313602at2759"/>
<accession>C4JP67</accession>
<dbReference type="VEuPathDB" id="FungiDB:UREG_03126"/>